<evidence type="ECO:0000259" key="9">
    <source>
        <dbReference type="PROSITE" id="PS50011"/>
    </source>
</evidence>
<keyword evidence="6 8" id="KW-1133">Transmembrane helix</keyword>
<evidence type="ECO:0000256" key="7">
    <source>
        <dbReference type="ARBA" id="ARBA00023136"/>
    </source>
</evidence>
<reference evidence="10 11" key="1">
    <citation type="journal article" date="2020" name="BMC Genomics">
        <title>Intraspecific diversification of the crop wild relative Brassica cretica Lam. using demographic model selection.</title>
        <authorList>
            <person name="Kioukis A."/>
            <person name="Michalopoulou V.A."/>
            <person name="Briers L."/>
            <person name="Pirintsos S."/>
            <person name="Studholme D.J."/>
            <person name="Pavlidis P."/>
            <person name="Sarris P.F."/>
        </authorList>
    </citation>
    <scope>NUCLEOTIDE SEQUENCE [LARGE SCALE GENOMIC DNA]</scope>
    <source>
        <strain evidence="11">cv. PFS-1207/04</strain>
    </source>
</reference>
<accession>A0ABQ7C8U9</accession>
<dbReference type="Gene3D" id="3.30.200.20">
    <property type="entry name" value="Phosphorylase Kinase, domain 1"/>
    <property type="match status" value="1"/>
</dbReference>
<dbReference type="Pfam" id="PF13855">
    <property type="entry name" value="LRR_8"/>
    <property type="match status" value="1"/>
</dbReference>
<evidence type="ECO:0000256" key="8">
    <source>
        <dbReference type="SAM" id="Phobius"/>
    </source>
</evidence>
<comment type="caution">
    <text evidence="10">The sequence shown here is derived from an EMBL/GenBank/DDBJ whole genome shotgun (WGS) entry which is preliminary data.</text>
</comment>
<dbReference type="Gene3D" id="3.80.10.10">
    <property type="entry name" value="Ribonuclease Inhibitor"/>
    <property type="match status" value="1"/>
</dbReference>
<dbReference type="PROSITE" id="PS00108">
    <property type="entry name" value="PROTEIN_KINASE_ST"/>
    <property type="match status" value="1"/>
</dbReference>
<evidence type="ECO:0000256" key="2">
    <source>
        <dbReference type="ARBA" id="ARBA00022614"/>
    </source>
</evidence>
<dbReference type="InterPro" id="IPR032675">
    <property type="entry name" value="LRR_dom_sf"/>
</dbReference>
<dbReference type="SMART" id="SM00220">
    <property type="entry name" value="S_TKc"/>
    <property type="match status" value="1"/>
</dbReference>
<keyword evidence="11" id="KW-1185">Reference proteome</keyword>
<dbReference type="InterPro" id="IPR000719">
    <property type="entry name" value="Prot_kinase_dom"/>
</dbReference>
<dbReference type="EMBL" id="QGKV02000832">
    <property type="protein sequence ID" value="KAF3547917.1"/>
    <property type="molecule type" value="Genomic_DNA"/>
</dbReference>
<evidence type="ECO:0000313" key="11">
    <source>
        <dbReference type="Proteomes" id="UP000266723"/>
    </source>
</evidence>
<feature type="domain" description="Protein kinase" evidence="9">
    <location>
        <begin position="263"/>
        <end position="552"/>
    </location>
</feature>
<keyword evidence="2" id="KW-0433">Leucine-rich repeat</keyword>
<evidence type="ECO:0000256" key="4">
    <source>
        <dbReference type="ARBA" id="ARBA00022729"/>
    </source>
</evidence>
<dbReference type="Pfam" id="PF12819">
    <property type="entry name" value="Malectin_like"/>
    <property type="match status" value="1"/>
</dbReference>
<dbReference type="Gene3D" id="1.10.510.10">
    <property type="entry name" value="Transferase(Phosphotransferase) domain 1"/>
    <property type="match status" value="1"/>
</dbReference>
<dbReference type="PROSITE" id="PS50011">
    <property type="entry name" value="PROTEIN_KINASE_DOM"/>
    <property type="match status" value="1"/>
</dbReference>
<proteinExistence type="predicted"/>
<keyword evidence="4" id="KW-0732">Signal</keyword>
<evidence type="ECO:0000256" key="6">
    <source>
        <dbReference type="ARBA" id="ARBA00022989"/>
    </source>
</evidence>
<dbReference type="Pfam" id="PF00069">
    <property type="entry name" value="Pkinase"/>
    <property type="match status" value="1"/>
</dbReference>
<evidence type="ECO:0000256" key="5">
    <source>
        <dbReference type="ARBA" id="ARBA00022737"/>
    </source>
</evidence>
<name>A0ABQ7C8U9_BRACR</name>
<feature type="transmembrane region" description="Helical" evidence="8">
    <location>
        <begin position="264"/>
        <end position="288"/>
    </location>
</feature>
<dbReference type="PANTHER" id="PTHR45631">
    <property type="entry name" value="OS07G0107800 PROTEIN-RELATED"/>
    <property type="match status" value="1"/>
</dbReference>
<dbReference type="InterPro" id="IPR001611">
    <property type="entry name" value="Leu-rich_rpt"/>
</dbReference>
<dbReference type="InterPro" id="IPR008271">
    <property type="entry name" value="Ser/Thr_kinase_AS"/>
</dbReference>
<protein>
    <recommendedName>
        <fullName evidence="9">Protein kinase domain-containing protein</fullName>
    </recommendedName>
</protein>
<dbReference type="Proteomes" id="UP000266723">
    <property type="component" value="Unassembled WGS sequence"/>
</dbReference>
<dbReference type="InterPro" id="IPR011009">
    <property type="entry name" value="Kinase-like_dom_sf"/>
</dbReference>
<dbReference type="SUPFAM" id="SSF56112">
    <property type="entry name" value="Protein kinase-like (PK-like)"/>
    <property type="match status" value="1"/>
</dbReference>
<gene>
    <name evidence="10" type="ORF">DY000_02001069</name>
</gene>
<organism evidence="10 11">
    <name type="scientific">Brassica cretica</name>
    <name type="common">Mustard</name>
    <dbReference type="NCBI Taxonomy" id="69181"/>
    <lineage>
        <taxon>Eukaryota</taxon>
        <taxon>Viridiplantae</taxon>
        <taxon>Streptophyta</taxon>
        <taxon>Embryophyta</taxon>
        <taxon>Tracheophyta</taxon>
        <taxon>Spermatophyta</taxon>
        <taxon>Magnoliopsida</taxon>
        <taxon>eudicotyledons</taxon>
        <taxon>Gunneridae</taxon>
        <taxon>Pentapetalae</taxon>
        <taxon>rosids</taxon>
        <taxon>malvids</taxon>
        <taxon>Brassicales</taxon>
        <taxon>Brassicaceae</taxon>
        <taxon>Brassiceae</taxon>
        <taxon>Brassica</taxon>
    </lineage>
</organism>
<evidence type="ECO:0000256" key="1">
    <source>
        <dbReference type="ARBA" id="ARBA00004167"/>
    </source>
</evidence>
<keyword evidence="7 8" id="KW-0472">Membrane</keyword>
<keyword evidence="5" id="KW-0677">Repeat</keyword>
<evidence type="ECO:0000313" key="10">
    <source>
        <dbReference type="EMBL" id="KAF3547917.1"/>
    </source>
</evidence>
<comment type="subcellular location">
    <subcellularLocation>
        <location evidence="1">Membrane</location>
        <topology evidence="1">Single-pass membrane protein</topology>
    </subcellularLocation>
</comment>
<sequence length="582" mass="64195">MGCTQISNAKNVDNSNSYRPPEIALKTAVTPTNSSEPLTIQWSSENPDEKYYYYAHFAEIEDLQANETREFNVTWNGIQYYGPLVPRRQIINTISSSSPRTCDGGKCRFQLIRTDKSTRPPLLNAFEVYTVIQFPQSETDESDVGAIVRIAETYALSRINWQGDPCVPQQFRNLSSSGLAGTIAAAVQNLTQLETLDLSNNNLTGGVPDFLGNMKALLVINLSRNNLTGSIPQALQREGLKLLVEGNPRLCFSDSCKKPHKKKIIVPIVASVASAAIVIAVLVLLLVLKKGKPAILQGLHLLPRTSSMNATFAEKNSRRFTYSEVDLLLRVHHTNLVSLVGYCYEGDQLALVYEFLPNGDLKQHLSGKGGRSIINWSTRLQIALEAASGLEYLHIGCTPPMVHRDVKTANILLDADLKAKLADFGLSRSFQGGVESHDTAVAGTLGYLDPEYHSSGRLGEKSDVYSFGIVLLEMITNHPVINQTSESSHITQWVGFKLNRGDIVEIMDPNLHKDYDFNSAWRALELAMLCANPSSSKRPSMSQVIHEIKECLACAKSVIGKNLELEPQEIMSSDTSMVPMAR</sequence>
<evidence type="ECO:0000256" key="3">
    <source>
        <dbReference type="ARBA" id="ARBA00022692"/>
    </source>
</evidence>
<dbReference type="SUPFAM" id="SSF52058">
    <property type="entry name" value="L domain-like"/>
    <property type="match status" value="1"/>
</dbReference>
<dbReference type="InterPro" id="IPR024788">
    <property type="entry name" value="Malectin-like_Carb-bd_dom"/>
</dbReference>
<keyword evidence="3 8" id="KW-0812">Transmembrane</keyword>
<dbReference type="PANTHER" id="PTHR45631:SF57">
    <property type="entry name" value="LEUCINE-RICH REPEAT PROTEIN KINASE FAMILY PROTEIN"/>
    <property type="match status" value="1"/>
</dbReference>